<evidence type="ECO:0000256" key="10">
    <source>
        <dbReference type="SAM" id="Phobius"/>
    </source>
</evidence>
<keyword evidence="6" id="KW-0769">Symport</keyword>
<keyword evidence="8 10" id="KW-0472">Membrane</keyword>
<feature type="transmembrane region" description="Helical" evidence="10">
    <location>
        <begin position="283"/>
        <end position="307"/>
    </location>
</feature>
<evidence type="ECO:0000256" key="2">
    <source>
        <dbReference type="ARBA" id="ARBA00010992"/>
    </source>
</evidence>
<feature type="domain" description="Major facilitator superfamily (MFS) profile" evidence="11">
    <location>
        <begin position="600"/>
        <end position="1050"/>
    </location>
</feature>
<dbReference type="GO" id="GO:0015293">
    <property type="term" value="F:symporter activity"/>
    <property type="evidence" value="ECO:0007669"/>
    <property type="project" value="UniProtKB-KW"/>
</dbReference>
<feature type="transmembrane region" description="Helical" evidence="10">
    <location>
        <begin position="996"/>
        <end position="1017"/>
    </location>
</feature>
<dbReference type="CDD" id="cd17361">
    <property type="entry name" value="MFS_STP"/>
    <property type="match status" value="2"/>
</dbReference>
<dbReference type="PROSITE" id="PS00216">
    <property type="entry name" value="SUGAR_TRANSPORT_1"/>
    <property type="match status" value="1"/>
</dbReference>
<dbReference type="InterPro" id="IPR005829">
    <property type="entry name" value="Sugar_transporter_CS"/>
</dbReference>
<feature type="transmembrane region" description="Helical" evidence="10">
    <location>
        <begin position="135"/>
        <end position="157"/>
    </location>
</feature>
<dbReference type="FunFam" id="1.20.1250.20:FF:000002">
    <property type="entry name" value="Sugar transport protein 13"/>
    <property type="match status" value="2"/>
</dbReference>
<feature type="transmembrane region" description="Helical" evidence="10">
    <location>
        <begin position="384"/>
        <end position="404"/>
    </location>
</feature>
<name>A0A834GRH6_RHOSS</name>
<dbReference type="PRINTS" id="PR00171">
    <property type="entry name" value="SUGRTRNSPORT"/>
</dbReference>
<keyword evidence="13" id="KW-1185">Reference proteome</keyword>
<dbReference type="AlphaFoldDB" id="A0A834GRH6"/>
<dbReference type="Gene3D" id="1.20.1250.20">
    <property type="entry name" value="MFS general substrate transporter like domains"/>
    <property type="match status" value="2"/>
</dbReference>
<feature type="domain" description="Major facilitator superfamily (MFS) profile" evidence="11">
    <location>
        <begin position="26"/>
        <end position="476"/>
    </location>
</feature>
<evidence type="ECO:0000256" key="6">
    <source>
        <dbReference type="ARBA" id="ARBA00022847"/>
    </source>
</evidence>
<dbReference type="PROSITE" id="PS50850">
    <property type="entry name" value="MFS"/>
    <property type="match status" value="2"/>
</dbReference>
<keyword evidence="4" id="KW-0762">Sugar transport</keyword>
<feature type="transmembrane region" description="Helical" evidence="10">
    <location>
        <begin position="1023"/>
        <end position="1046"/>
    </location>
</feature>
<feature type="transmembrane region" description="Helical" evidence="10">
    <location>
        <begin position="319"/>
        <end position="341"/>
    </location>
</feature>
<feature type="transmembrane region" description="Helical" evidence="10">
    <location>
        <begin position="169"/>
        <end position="190"/>
    </location>
</feature>
<feature type="transmembrane region" description="Helical" evidence="10">
    <location>
        <begin position="111"/>
        <end position="129"/>
    </location>
</feature>
<sequence>MAPGVFAVEGMSGNYGGRITVSVVMTCIVAASGGLIFGYDIGISGGVTTMVPFLKKFFPSILKKAAEAKTNMYCIYNSNTLTAFTSSLYIAGLASSLVASRLTAALGRRNIMVLGGCLFFAGGAINGGAKDVAMLIVGRILLGFGVGFTNQATPVYLSEMAPPKWRGAFNTGFQFFIGIGVVTANCLNYGAAKLTWGWRLSLGLAVVPAIIMTLGALLISDTPSSLVERGKVEQAKQSLIKVRGKGTDIEPELNDLIKSSEIAKAANQEPFVTIFERQYRPHLTMAIAIPFFQQVTGINIIAFYAPVLFQSVGFGSDSALIAAIILGLVNLASILVSTVVVDRFGRRFLFLEGGIQMFICQVAVACVLAAVTGVSGTKHISKEYGVLVLVFMCLYAAGFGWSWGPLSWLIPSEIFPMKIRTTGQSISVAINFAVTFVLSQTFLTMLCHFKFGAFLFYAGWIFVMTVFVLLFVPETKGIPLDSMYQVWEGHWLEVIEGKRDGGGLGEVDARSFQTDALLNQRAWSAASARAVEGRKGVAEKTFALRVFQIAQRVPMKKRVFGLGEGDQRKTKKTEMAPGAFANNGPVGDYAGGITASVVITSIVAASGGAIFGYDIGISGGVTTMVPFLQKFFPSILRNAAEAKTNMYCLYNSQTLTAFTSSLYIAGLASSLVASRLTASFGRRNIMVLGGFTFLAGAAINGGAENIFMLILGRILLGLGVGFTNQATPVYLSEMAPPKWRGAFNVGFQFFLGFGVIIASVINLGAFRVSWGWRFSLGFAVVPATIMTIGALLISDTPSSLVLRGKLEQAKQSLIKARGIGTDIEPELNDLIKSSAIAKAATEEPFATIFERQYRPHLVMSILIPLFQQATGINIIAFYGPVIFQSVGFGHNGALLAALALASTNLVCIMVSGAVVDRFGRRFLLLEGGVHMFIFQVAVAVLLAAVTGVSGTKHISKGSGVLMLILMCIYVAGFAWSWGPLVWLIPSEIFPMKIRMTGQSISIAVNFAITFVLTQTFLSMLCHFKFGAFLFYAGWNVVMTVFVLLFLPETKGIPLDSMYVVWEEHWYWHRFVKDRSSSVMP</sequence>
<comment type="similarity">
    <text evidence="9">Belongs to the major facilitator superfamily. Phosphate:H(+) symporter (TC 2.A.1.9) family.</text>
</comment>
<comment type="similarity">
    <text evidence="2">Belongs to the major facilitator superfamily. Sugar transporter (TC 2.A.1.1) family.</text>
</comment>
<keyword evidence="3" id="KW-0813">Transport</keyword>
<dbReference type="EMBL" id="WJXA01000006">
    <property type="protein sequence ID" value="KAF7139969.1"/>
    <property type="molecule type" value="Genomic_DNA"/>
</dbReference>
<dbReference type="GO" id="GO:0015145">
    <property type="term" value="F:monosaccharide transmembrane transporter activity"/>
    <property type="evidence" value="ECO:0007669"/>
    <property type="project" value="InterPro"/>
</dbReference>
<feature type="transmembrane region" description="Helical" evidence="10">
    <location>
        <begin position="857"/>
        <end position="881"/>
    </location>
</feature>
<dbReference type="InterPro" id="IPR020846">
    <property type="entry name" value="MFS_dom"/>
</dbReference>
<evidence type="ECO:0000256" key="8">
    <source>
        <dbReference type="ARBA" id="ARBA00023136"/>
    </source>
</evidence>
<gene>
    <name evidence="12" type="ORF">RHSIM_Rhsim06G0082900</name>
</gene>
<feature type="transmembrane region" description="Helical" evidence="10">
    <location>
        <begin position="19"/>
        <end position="39"/>
    </location>
</feature>
<feature type="transmembrane region" description="Helical" evidence="10">
    <location>
        <begin position="451"/>
        <end position="472"/>
    </location>
</feature>
<dbReference type="InterPro" id="IPR036259">
    <property type="entry name" value="MFS_trans_sf"/>
</dbReference>
<evidence type="ECO:0000259" key="11">
    <source>
        <dbReference type="PROSITE" id="PS50850"/>
    </source>
</evidence>
<dbReference type="PANTHER" id="PTHR23500">
    <property type="entry name" value="SOLUTE CARRIER FAMILY 2, FACILITATED GLUCOSE TRANSPORTER"/>
    <property type="match status" value="1"/>
</dbReference>
<protein>
    <recommendedName>
        <fullName evidence="11">Major facilitator superfamily (MFS) profile domain-containing protein</fullName>
    </recommendedName>
</protein>
<feature type="transmembrane region" description="Helical" evidence="10">
    <location>
        <begin position="196"/>
        <end position="219"/>
    </location>
</feature>
<keyword evidence="5 10" id="KW-0812">Transmembrane</keyword>
<dbReference type="GO" id="GO:0016020">
    <property type="term" value="C:membrane"/>
    <property type="evidence" value="ECO:0007669"/>
    <property type="project" value="UniProtKB-SubCell"/>
</dbReference>
<dbReference type="InterPro" id="IPR005828">
    <property type="entry name" value="MFS_sugar_transport-like"/>
</dbReference>
<dbReference type="Proteomes" id="UP000626092">
    <property type="component" value="Unassembled WGS sequence"/>
</dbReference>
<dbReference type="SUPFAM" id="SSF103473">
    <property type="entry name" value="MFS general substrate transporter"/>
    <property type="match status" value="2"/>
</dbReference>
<dbReference type="InterPro" id="IPR003663">
    <property type="entry name" value="Sugar/inositol_transpt"/>
</dbReference>
<reference evidence="12" key="1">
    <citation type="submission" date="2019-11" db="EMBL/GenBank/DDBJ databases">
        <authorList>
            <person name="Liu Y."/>
            <person name="Hou J."/>
            <person name="Li T.-Q."/>
            <person name="Guan C.-H."/>
            <person name="Wu X."/>
            <person name="Wu H.-Z."/>
            <person name="Ling F."/>
            <person name="Zhang R."/>
            <person name="Shi X.-G."/>
            <person name="Ren J.-P."/>
            <person name="Chen E.-F."/>
            <person name="Sun J.-M."/>
        </authorList>
    </citation>
    <scope>NUCLEOTIDE SEQUENCE</scope>
    <source>
        <strain evidence="12">Adult_tree_wgs_1</strain>
        <tissue evidence="12">Leaves</tissue>
    </source>
</reference>
<feature type="transmembrane region" description="Helical" evidence="10">
    <location>
        <begin position="772"/>
        <end position="793"/>
    </location>
</feature>
<proteinExistence type="inferred from homology"/>
<feature type="transmembrane region" description="Helical" evidence="10">
    <location>
        <begin position="81"/>
        <end position="99"/>
    </location>
</feature>
<dbReference type="PANTHER" id="PTHR23500:SF44">
    <property type="entry name" value="SUGAR TRANSPORT PROTEIN 5"/>
    <property type="match status" value="1"/>
</dbReference>
<evidence type="ECO:0000256" key="1">
    <source>
        <dbReference type="ARBA" id="ARBA00004141"/>
    </source>
</evidence>
<evidence type="ECO:0000256" key="9">
    <source>
        <dbReference type="ARBA" id="ARBA00044504"/>
    </source>
</evidence>
<feature type="transmembrane region" description="Helical" evidence="10">
    <location>
        <begin position="893"/>
        <end position="915"/>
    </location>
</feature>
<evidence type="ECO:0000256" key="4">
    <source>
        <dbReference type="ARBA" id="ARBA00022597"/>
    </source>
</evidence>
<feature type="transmembrane region" description="Helical" evidence="10">
    <location>
        <begin position="960"/>
        <end position="984"/>
    </location>
</feature>
<dbReference type="InterPro" id="IPR045262">
    <property type="entry name" value="STP/PLT_plant"/>
</dbReference>
<evidence type="ECO:0000313" key="13">
    <source>
        <dbReference type="Proteomes" id="UP000626092"/>
    </source>
</evidence>
<evidence type="ECO:0000256" key="5">
    <source>
        <dbReference type="ARBA" id="ARBA00022692"/>
    </source>
</evidence>
<dbReference type="NCBIfam" id="TIGR00879">
    <property type="entry name" value="SP"/>
    <property type="match status" value="2"/>
</dbReference>
<evidence type="ECO:0000313" key="12">
    <source>
        <dbReference type="EMBL" id="KAF7139969.1"/>
    </source>
</evidence>
<accession>A0A834GRH6</accession>
<dbReference type="Pfam" id="PF00083">
    <property type="entry name" value="Sugar_tr"/>
    <property type="match status" value="2"/>
</dbReference>
<comment type="caution">
    <text evidence="12">The sequence shown here is derived from an EMBL/GenBank/DDBJ whole genome shotgun (WGS) entry which is preliminary data.</text>
</comment>
<dbReference type="InterPro" id="IPR044778">
    <property type="entry name" value="MFS_STP/MST-like_plant"/>
</dbReference>
<dbReference type="OrthoDB" id="5296287at2759"/>
<comment type="subcellular location">
    <subcellularLocation>
        <location evidence="1">Membrane</location>
        <topology evidence="1">Multi-pass membrane protein</topology>
    </subcellularLocation>
</comment>
<feature type="transmembrane region" description="Helical" evidence="10">
    <location>
        <begin position="709"/>
        <end position="731"/>
    </location>
</feature>
<evidence type="ECO:0000256" key="3">
    <source>
        <dbReference type="ARBA" id="ARBA00022448"/>
    </source>
</evidence>
<organism evidence="12 13">
    <name type="scientific">Rhododendron simsii</name>
    <name type="common">Sims's rhododendron</name>
    <dbReference type="NCBI Taxonomy" id="118357"/>
    <lineage>
        <taxon>Eukaryota</taxon>
        <taxon>Viridiplantae</taxon>
        <taxon>Streptophyta</taxon>
        <taxon>Embryophyta</taxon>
        <taxon>Tracheophyta</taxon>
        <taxon>Spermatophyta</taxon>
        <taxon>Magnoliopsida</taxon>
        <taxon>eudicotyledons</taxon>
        <taxon>Gunneridae</taxon>
        <taxon>Pentapetalae</taxon>
        <taxon>asterids</taxon>
        <taxon>Ericales</taxon>
        <taxon>Ericaceae</taxon>
        <taxon>Ericoideae</taxon>
        <taxon>Rhodoreae</taxon>
        <taxon>Rhododendron</taxon>
    </lineage>
</organism>
<evidence type="ECO:0000256" key="7">
    <source>
        <dbReference type="ARBA" id="ARBA00022989"/>
    </source>
</evidence>
<feature type="transmembrane region" description="Helical" evidence="10">
    <location>
        <begin position="685"/>
        <end position="703"/>
    </location>
</feature>
<feature type="transmembrane region" description="Helical" evidence="10">
    <location>
        <begin position="425"/>
        <end position="445"/>
    </location>
</feature>
<dbReference type="PROSITE" id="PS00217">
    <property type="entry name" value="SUGAR_TRANSPORT_2"/>
    <property type="match status" value="2"/>
</dbReference>
<feature type="transmembrane region" description="Helical" evidence="10">
    <location>
        <begin position="927"/>
        <end position="948"/>
    </location>
</feature>
<feature type="transmembrane region" description="Helical" evidence="10">
    <location>
        <begin position="348"/>
        <end position="372"/>
    </location>
</feature>
<feature type="transmembrane region" description="Helical" evidence="10">
    <location>
        <begin position="743"/>
        <end position="766"/>
    </location>
</feature>
<keyword evidence="7 10" id="KW-1133">Transmembrane helix</keyword>